<reference evidence="5 6" key="1">
    <citation type="submission" date="2016-05" db="EMBL/GenBank/DDBJ databases">
        <title>Single-cell genome of chain-forming Candidatus Thiomargarita nelsonii and comparison to other large sulfur-oxidizing bacteria.</title>
        <authorList>
            <person name="Winkel M."/>
            <person name="Salman V."/>
            <person name="Woyke T."/>
            <person name="Schulz-Vogt H."/>
            <person name="Richter M."/>
            <person name="Flood B."/>
            <person name="Bailey J."/>
            <person name="Amann R."/>
            <person name="Mussmann M."/>
        </authorList>
    </citation>
    <scope>NUCLEOTIDE SEQUENCE [LARGE SCALE GENOMIC DNA]</scope>
    <source>
        <strain evidence="5 6">THI036</strain>
    </source>
</reference>
<dbReference type="GO" id="GO:0005524">
    <property type="term" value="F:ATP binding"/>
    <property type="evidence" value="ECO:0007669"/>
    <property type="project" value="UniProtKB-KW"/>
</dbReference>
<keyword evidence="6" id="KW-1185">Reference proteome</keyword>
<dbReference type="Proteomes" id="UP000076962">
    <property type="component" value="Unassembled WGS sequence"/>
</dbReference>
<comment type="caution">
    <text evidence="5">The sequence shown here is derived from an EMBL/GenBank/DDBJ whole genome shotgun (WGS) entry which is preliminary data.</text>
</comment>
<feature type="domain" description="PEP-utilising enzyme mobile" evidence="4">
    <location>
        <begin position="36"/>
        <end position="107"/>
    </location>
</feature>
<dbReference type="InterPro" id="IPR006319">
    <property type="entry name" value="PEP_synth"/>
</dbReference>
<evidence type="ECO:0000313" key="5">
    <source>
        <dbReference type="EMBL" id="OAD24141.1"/>
    </source>
</evidence>
<dbReference type="InterPro" id="IPR008279">
    <property type="entry name" value="PEP-util_enz_mobile_dom"/>
</dbReference>
<sequence length="119" mass="12385">MKEANSVVIVKGISVSPGLVTGSVKIVKNSTDINKIKSGDIMVVRNSSPAFAVGVMNSSGLICEGGGMLTHVCIVSMEMGIPCIADAERATKLLEENMIITLDATKGIIYGSGDRKKGD</sequence>
<keyword evidence="2" id="KW-0547">Nucleotide-binding</keyword>
<gene>
    <name evidence="5" type="ORF">THIOM_000009</name>
</gene>
<dbReference type="PANTHER" id="PTHR43030:SF1">
    <property type="entry name" value="PHOSPHOENOLPYRUVATE SYNTHASE"/>
    <property type="match status" value="1"/>
</dbReference>
<dbReference type="EC" id="2.7.-.-" evidence="5"/>
<keyword evidence="3" id="KW-0067">ATP-binding</keyword>
<comment type="similarity">
    <text evidence="1">Belongs to the PEP-utilizing enzyme family.</text>
</comment>
<accession>A0A0A6P2V9</accession>
<dbReference type="AlphaFoldDB" id="A0A0A6P2V9"/>
<dbReference type="Pfam" id="PF00391">
    <property type="entry name" value="PEP-utilizers"/>
    <property type="match status" value="1"/>
</dbReference>
<evidence type="ECO:0000313" key="6">
    <source>
        <dbReference type="Proteomes" id="UP000076962"/>
    </source>
</evidence>
<proteinExistence type="inferred from homology"/>
<evidence type="ECO:0000256" key="2">
    <source>
        <dbReference type="ARBA" id="ARBA00022741"/>
    </source>
</evidence>
<evidence type="ECO:0000256" key="1">
    <source>
        <dbReference type="ARBA" id="ARBA00007837"/>
    </source>
</evidence>
<dbReference type="EMBL" id="LUTY01000001">
    <property type="protein sequence ID" value="OAD24141.1"/>
    <property type="molecule type" value="Genomic_DNA"/>
</dbReference>
<evidence type="ECO:0000259" key="4">
    <source>
        <dbReference type="Pfam" id="PF00391"/>
    </source>
</evidence>
<dbReference type="PANTHER" id="PTHR43030">
    <property type="entry name" value="PHOSPHOENOLPYRUVATE SYNTHASE"/>
    <property type="match status" value="1"/>
</dbReference>
<organism evidence="5 6">
    <name type="scientific">Candidatus Thiomargarita nelsonii</name>
    <dbReference type="NCBI Taxonomy" id="1003181"/>
    <lineage>
        <taxon>Bacteria</taxon>
        <taxon>Pseudomonadati</taxon>
        <taxon>Pseudomonadota</taxon>
        <taxon>Gammaproteobacteria</taxon>
        <taxon>Thiotrichales</taxon>
        <taxon>Thiotrichaceae</taxon>
        <taxon>Thiomargarita</taxon>
    </lineage>
</organism>
<dbReference type="InterPro" id="IPR036637">
    <property type="entry name" value="Phosphohistidine_dom_sf"/>
</dbReference>
<name>A0A0A6P2V9_9GAMM</name>
<dbReference type="Gene3D" id="3.50.30.10">
    <property type="entry name" value="Phosphohistidine domain"/>
    <property type="match status" value="1"/>
</dbReference>
<dbReference type="SUPFAM" id="SSF52009">
    <property type="entry name" value="Phosphohistidine domain"/>
    <property type="match status" value="1"/>
</dbReference>
<dbReference type="GO" id="GO:0008986">
    <property type="term" value="F:pyruvate, water dikinase activity"/>
    <property type="evidence" value="ECO:0007669"/>
    <property type="project" value="InterPro"/>
</dbReference>
<protein>
    <submittedName>
        <fullName evidence="5">PEP-utilizing enzyme, mobile region domain protein</fullName>
        <ecNumber evidence="5">2.7.-.-</ecNumber>
    </submittedName>
</protein>
<keyword evidence="5" id="KW-0808">Transferase</keyword>
<evidence type="ECO:0000256" key="3">
    <source>
        <dbReference type="ARBA" id="ARBA00022840"/>
    </source>
</evidence>